<evidence type="ECO:0000313" key="2">
    <source>
        <dbReference type="EMBL" id="RKO84771.1"/>
    </source>
</evidence>
<dbReference type="SUPFAM" id="SSF50998">
    <property type="entry name" value="Quinoprotein alcohol dehydrogenase-like"/>
    <property type="match status" value="1"/>
</dbReference>
<proteinExistence type="predicted"/>
<accession>A0A4P9VYB6</accession>
<name>A0A4P9VYB6_9FUNG</name>
<feature type="compositionally biased region" description="Basic and acidic residues" evidence="1">
    <location>
        <begin position="1"/>
        <end position="19"/>
    </location>
</feature>
<dbReference type="Gene3D" id="2.130.10.10">
    <property type="entry name" value="YVTN repeat-like/Quinoprotein amine dehydrogenase"/>
    <property type="match status" value="1"/>
</dbReference>
<feature type="region of interest" description="Disordered" evidence="1">
    <location>
        <begin position="142"/>
        <end position="165"/>
    </location>
</feature>
<feature type="compositionally biased region" description="Polar residues" evidence="1">
    <location>
        <begin position="148"/>
        <end position="159"/>
    </location>
</feature>
<dbReference type="Proteomes" id="UP000269721">
    <property type="component" value="Unassembled WGS sequence"/>
</dbReference>
<evidence type="ECO:0000256" key="1">
    <source>
        <dbReference type="SAM" id="MobiDB-lite"/>
    </source>
</evidence>
<evidence type="ECO:0000313" key="3">
    <source>
        <dbReference type="Proteomes" id="UP000269721"/>
    </source>
</evidence>
<feature type="region of interest" description="Disordered" evidence="1">
    <location>
        <begin position="1"/>
        <end position="93"/>
    </location>
</feature>
<dbReference type="InterPro" id="IPR015943">
    <property type="entry name" value="WD40/YVTN_repeat-like_dom_sf"/>
</dbReference>
<keyword evidence="3" id="KW-1185">Reference proteome</keyword>
<feature type="compositionally biased region" description="Pro residues" evidence="1">
    <location>
        <begin position="72"/>
        <end position="90"/>
    </location>
</feature>
<dbReference type="AlphaFoldDB" id="A0A4P9VYB6"/>
<feature type="compositionally biased region" description="Pro residues" evidence="1">
    <location>
        <begin position="41"/>
        <end position="63"/>
    </location>
</feature>
<sequence length="332" mass="34942">MLDSKEQLLLPPEHDDKLNQGDSQTLLPYKLYTDCHSQPPDSIPLSPPQPPTSPPPLPTPSPPRSHRDREPPLPPTSPQPLYPTAQPSPSPRAILSPPLTILATPSPLYALCLTQTALFAGAADGTIREFSLPDLTHRRSLQLHSQRRGPNSPTTTAQPHKSAAPAARVTSLAVHSSRRVCATTADGSLASYSTVSGGHVRTVAGAHDDRAVNAILNVPVADDTGSPGRLYTAGDDGAINEWEGKSLRRVWRLGGGAAVAVPEGEAGSGGASAASGGSGVDRLMCLVVKDGALYSAGSAGVVRVWDMQTGEWKYEGVQGARQMVDFRRIVCS</sequence>
<dbReference type="EMBL" id="KZ999751">
    <property type="protein sequence ID" value="RKO84771.1"/>
    <property type="molecule type" value="Genomic_DNA"/>
</dbReference>
<dbReference type="InterPro" id="IPR011047">
    <property type="entry name" value="Quinoprotein_ADH-like_sf"/>
</dbReference>
<organism evidence="2 3">
    <name type="scientific">Blyttiomyces helicus</name>
    <dbReference type="NCBI Taxonomy" id="388810"/>
    <lineage>
        <taxon>Eukaryota</taxon>
        <taxon>Fungi</taxon>
        <taxon>Fungi incertae sedis</taxon>
        <taxon>Chytridiomycota</taxon>
        <taxon>Chytridiomycota incertae sedis</taxon>
        <taxon>Chytridiomycetes</taxon>
        <taxon>Chytridiomycetes incertae sedis</taxon>
        <taxon>Blyttiomyces</taxon>
    </lineage>
</organism>
<gene>
    <name evidence="2" type="ORF">BDK51DRAFT_38530</name>
</gene>
<reference evidence="3" key="1">
    <citation type="journal article" date="2018" name="Nat. Microbiol.">
        <title>Leveraging single-cell genomics to expand the fungal tree of life.</title>
        <authorList>
            <person name="Ahrendt S.R."/>
            <person name="Quandt C.A."/>
            <person name="Ciobanu D."/>
            <person name="Clum A."/>
            <person name="Salamov A."/>
            <person name="Andreopoulos B."/>
            <person name="Cheng J.F."/>
            <person name="Woyke T."/>
            <person name="Pelin A."/>
            <person name="Henrissat B."/>
            <person name="Reynolds N.K."/>
            <person name="Benny G.L."/>
            <person name="Smith M.E."/>
            <person name="James T.Y."/>
            <person name="Grigoriev I.V."/>
        </authorList>
    </citation>
    <scope>NUCLEOTIDE SEQUENCE [LARGE SCALE GENOMIC DNA]</scope>
</reference>
<protein>
    <recommendedName>
        <fullName evidence="4">WD40-repeat-containing domain protein</fullName>
    </recommendedName>
</protein>
<evidence type="ECO:0008006" key="4">
    <source>
        <dbReference type="Google" id="ProtNLM"/>
    </source>
</evidence>